<dbReference type="Proteomes" id="UP000182100">
    <property type="component" value="Unassembled WGS sequence"/>
</dbReference>
<proteinExistence type="predicted"/>
<dbReference type="Gene3D" id="2.40.110.10">
    <property type="entry name" value="Butyryl-CoA Dehydrogenase, subunit A, domain 2"/>
    <property type="match status" value="1"/>
</dbReference>
<dbReference type="SUPFAM" id="SSF56645">
    <property type="entry name" value="Acyl-CoA dehydrogenase NM domain-like"/>
    <property type="match status" value="1"/>
</dbReference>
<evidence type="ECO:0000313" key="4">
    <source>
        <dbReference type="Proteomes" id="UP000182100"/>
    </source>
</evidence>
<dbReference type="RefSeq" id="WP_055574846.1">
    <property type="nucleotide sequence ID" value="NZ_FMZK01000002.1"/>
</dbReference>
<gene>
    <name evidence="3" type="ORF">SAMN05216505_102262</name>
</gene>
<dbReference type="PANTHER" id="PTHR48083:SF19">
    <property type="entry name" value="FLAVIN-DEPENDENT MONOOXYGENASE, OXYGENASE SUBUNIT HSAA"/>
    <property type="match status" value="1"/>
</dbReference>
<feature type="domain" description="Acyl-CoA dehydrogenase C-terminal" evidence="2">
    <location>
        <begin position="241"/>
        <end position="362"/>
    </location>
</feature>
<dbReference type="InterPro" id="IPR009100">
    <property type="entry name" value="AcylCoA_DH/oxidase_NM_dom_sf"/>
</dbReference>
<evidence type="ECO:0000259" key="2">
    <source>
        <dbReference type="Pfam" id="PF08028"/>
    </source>
</evidence>
<keyword evidence="4" id="KW-1185">Reference proteome</keyword>
<protein>
    <submittedName>
        <fullName evidence="3">Acyl-CoA dehydrogenase</fullName>
    </submittedName>
</protein>
<dbReference type="InterPro" id="IPR046373">
    <property type="entry name" value="Acyl-CoA_Oxase/DH_mid-dom_sf"/>
</dbReference>
<dbReference type="Gene3D" id="1.20.140.10">
    <property type="entry name" value="Butyryl-CoA Dehydrogenase, subunit A, domain 3"/>
    <property type="match status" value="1"/>
</dbReference>
<dbReference type="GO" id="GO:0016712">
    <property type="term" value="F:oxidoreductase activity, acting on paired donors, with incorporation or reduction of molecular oxygen, reduced flavin or flavoprotein as one donor, and incorporation of one atom of oxygen"/>
    <property type="evidence" value="ECO:0007669"/>
    <property type="project" value="TreeGrafter"/>
</dbReference>
<dbReference type="Gene3D" id="1.10.540.10">
    <property type="entry name" value="Acyl-CoA dehydrogenase/oxidase, N-terminal domain"/>
    <property type="match status" value="1"/>
</dbReference>
<keyword evidence="1" id="KW-0560">Oxidoreductase</keyword>
<dbReference type="InterPro" id="IPR036250">
    <property type="entry name" value="AcylCo_DH-like_C"/>
</dbReference>
<dbReference type="Pfam" id="PF08028">
    <property type="entry name" value="Acyl-CoA_dh_2"/>
    <property type="match status" value="1"/>
</dbReference>
<evidence type="ECO:0000256" key="1">
    <source>
        <dbReference type="ARBA" id="ARBA00023002"/>
    </source>
</evidence>
<dbReference type="InterPro" id="IPR050741">
    <property type="entry name" value="Acyl-CoA_dehydrogenase"/>
</dbReference>
<sequence length="388" mass="42535">MNAVLDRVMEHAELLESDGPVSEELGRVSDEVAAVLRESGVIRMLQPRDFGGFESHPTEFLRTAYEIGQRNGAAGWITGVVGVHPHELAQGDPRMQREIWGEDPDTWVASPYAPMGRARPVEGGYVFNGRWPFSSGTDHCRWVMIGGLITDQEGNVTDRETIHFVIPRDDYEILHDSWDVIGLRGTGSKDIVVKDAFVPEHRLIRTNPVTDGSAGSVAGRDAPLYSMPRNVVFSGAVTTATIALAQGTLAAYVRWTRERSSRFGSASRDPFQLSVLAPAAADIDASIGHVLHDMDRAFDIVSSGRLLTLSERAAIRRNQVSASHRAAAAADEIFKVSGGSQLHARNPMQRMWRDCQSALHHVQNYAGPLYQAYGMNYFGGEMPAAVKV</sequence>
<evidence type="ECO:0000313" key="3">
    <source>
        <dbReference type="EMBL" id="SDC46764.1"/>
    </source>
</evidence>
<dbReference type="AlphaFoldDB" id="A0A1G6LUM8"/>
<name>A0A1G6LUM8_9ACTN</name>
<dbReference type="EMBL" id="FMZK01000002">
    <property type="protein sequence ID" value="SDC46764.1"/>
    <property type="molecule type" value="Genomic_DNA"/>
</dbReference>
<dbReference type="InterPro" id="IPR013107">
    <property type="entry name" value="Acyl-CoA_DH_C"/>
</dbReference>
<dbReference type="GO" id="GO:0003995">
    <property type="term" value="F:acyl-CoA dehydrogenase activity"/>
    <property type="evidence" value="ECO:0007669"/>
    <property type="project" value="TreeGrafter"/>
</dbReference>
<dbReference type="PANTHER" id="PTHR48083">
    <property type="entry name" value="MEDIUM-CHAIN SPECIFIC ACYL-COA DEHYDROGENASE, MITOCHONDRIAL-RELATED"/>
    <property type="match status" value="1"/>
</dbReference>
<dbReference type="PIRSF" id="PIRSF016578">
    <property type="entry name" value="HsaA"/>
    <property type="match status" value="1"/>
</dbReference>
<reference evidence="4" key="1">
    <citation type="submission" date="2016-10" db="EMBL/GenBank/DDBJ databases">
        <authorList>
            <person name="Varghese N."/>
            <person name="Submissions S."/>
        </authorList>
    </citation>
    <scope>NUCLEOTIDE SEQUENCE [LARGE SCALE GENOMIC DNA]</scope>
    <source>
        <strain evidence="4">CGMCC 4.3504</strain>
    </source>
</reference>
<dbReference type="GO" id="GO:0050660">
    <property type="term" value="F:flavin adenine dinucleotide binding"/>
    <property type="evidence" value="ECO:0007669"/>
    <property type="project" value="InterPro"/>
</dbReference>
<dbReference type="GO" id="GO:0033539">
    <property type="term" value="P:fatty acid beta-oxidation using acyl-CoA dehydrogenase"/>
    <property type="evidence" value="ECO:0007669"/>
    <property type="project" value="TreeGrafter"/>
</dbReference>
<dbReference type="GO" id="GO:0005737">
    <property type="term" value="C:cytoplasm"/>
    <property type="evidence" value="ECO:0007669"/>
    <property type="project" value="TreeGrafter"/>
</dbReference>
<accession>A0A1G6LUM8</accession>
<dbReference type="STRING" id="67344.SAMN05216505_102262"/>
<organism evidence="3 4">
    <name type="scientific">Streptomyces prasinopilosus</name>
    <dbReference type="NCBI Taxonomy" id="67344"/>
    <lineage>
        <taxon>Bacteria</taxon>
        <taxon>Bacillati</taxon>
        <taxon>Actinomycetota</taxon>
        <taxon>Actinomycetes</taxon>
        <taxon>Kitasatosporales</taxon>
        <taxon>Streptomycetaceae</taxon>
        <taxon>Streptomyces</taxon>
    </lineage>
</organism>
<dbReference type="SUPFAM" id="SSF47203">
    <property type="entry name" value="Acyl-CoA dehydrogenase C-terminal domain-like"/>
    <property type="match status" value="1"/>
</dbReference>
<dbReference type="InterPro" id="IPR037069">
    <property type="entry name" value="AcylCoA_DH/ox_N_sf"/>
</dbReference>